<dbReference type="Proteomes" id="UP000663940">
    <property type="component" value="Chromosome"/>
</dbReference>
<feature type="transmembrane region" description="Helical" evidence="1">
    <location>
        <begin position="21"/>
        <end position="44"/>
    </location>
</feature>
<dbReference type="Proteomes" id="UP000250557">
    <property type="component" value="Chromosome"/>
</dbReference>
<dbReference type="AlphaFoldDB" id="A0AAE6JKW3"/>
<keyword evidence="1" id="KW-0472">Membrane</keyword>
<evidence type="ECO:0000313" key="4">
    <source>
        <dbReference type="Proteomes" id="UP000250557"/>
    </source>
</evidence>
<sequence>MAESVQPAEAGSSFLKSARDIAFIIAIYLYFAGWVYIYTYFSAFGISIGQAGLEFYYFIVYSVNVISFLVIDHWFYSLLATMIFIILIYKIKWSWFPYASCIALFGLLYYCAILAGISDARKDFAYRGSGLLRIKFVMKEEIKKDKNAVVIGVRDSTKSISSNKDKTKKEPITAKAVEASPDDDVIPENIDSTFTANNKKENLRLLLNSKEVYVVIVADRSVTFDNAFEKDKKIFTVKKEDVKLSRIIR</sequence>
<evidence type="ECO:0000313" key="5">
    <source>
        <dbReference type="Proteomes" id="UP000663940"/>
    </source>
</evidence>
<reference evidence="2 4" key="1">
    <citation type="submission" date="2019-08" db="EMBL/GenBank/DDBJ databases">
        <title>Comparative genome analysis confer to the adaptation heavy metal polluted environment.</title>
        <authorList>
            <person name="Li Y."/>
        </authorList>
    </citation>
    <scope>NUCLEOTIDE SEQUENCE [LARGE SCALE GENOMIC DNA]</scope>
    <source>
        <strain evidence="2 4">P2</strain>
    </source>
</reference>
<evidence type="ECO:0000256" key="1">
    <source>
        <dbReference type="SAM" id="Phobius"/>
    </source>
</evidence>
<feature type="transmembrane region" description="Helical" evidence="1">
    <location>
        <begin position="95"/>
        <end position="117"/>
    </location>
</feature>
<protein>
    <submittedName>
        <fullName evidence="2">Uncharacterized protein</fullName>
    </submittedName>
</protein>
<proteinExistence type="predicted"/>
<keyword evidence="5" id="KW-1185">Reference proteome</keyword>
<dbReference type="EMBL" id="CP071880">
    <property type="protein sequence ID" value="QTE50247.1"/>
    <property type="molecule type" value="Genomic_DNA"/>
</dbReference>
<keyword evidence="1" id="KW-0812">Transmembrane</keyword>
<organism evidence="2 4">
    <name type="scientific">Mucilaginibacter rubeus</name>
    <dbReference type="NCBI Taxonomy" id="2027860"/>
    <lineage>
        <taxon>Bacteria</taxon>
        <taxon>Pseudomonadati</taxon>
        <taxon>Bacteroidota</taxon>
        <taxon>Sphingobacteriia</taxon>
        <taxon>Sphingobacteriales</taxon>
        <taxon>Sphingobacteriaceae</taxon>
        <taxon>Mucilaginibacter</taxon>
    </lineage>
</organism>
<keyword evidence="1" id="KW-1133">Transmembrane helix</keyword>
<name>A0AAE6JKW3_9SPHI</name>
<reference evidence="3 5" key="2">
    <citation type="submission" date="2021-03" db="EMBL/GenBank/DDBJ databases">
        <title>Mucilaginibacter strains isolated from gold and copper mining confer multi heavy-metal resistance.</title>
        <authorList>
            <person name="Li Y."/>
        </authorList>
    </citation>
    <scope>NUCLEOTIDE SEQUENCE [LARGE SCALE GENOMIC DNA]</scope>
    <source>
        <strain evidence="3 5">P2-4</strain>
    </source>
</reference>
<evidence type="ECO:0000313" key="2">
    <source>
        <dbReference type="EMBL" id="QEM07201.1"/>
    </source>
</evidence>
<dbReference type="RefSeq" id="WP_112653093.1">
    <property type="nucleotide sequence ID" value="NZ_CP043451.1"/>
</dbReference>
<gene>
    <name evidence="2" type="ORF">DIU31_028255</name>
    <name evidence="3" type="ORF">J3L21_32755</name>
</gene>
<feature type="transmembrane region" description="Helical" evidence="1">
    <location>
        <begin position="56"/>
        <end position="89"/>
    </location>
</feature>
<dbReference type="EMBL" id="CP043451">
    <property type="protein sequence ID" value="QEM07201.1"/>
    <property type="molecule type" value="Genomic_DNA"/>
</dbReference>
<accession>A0AAE6JKW3</accession>
<evidence type="ECO:0000313" key="3">
    <source>
        <dbReference type="EMBL" id="QTE50247.1"/>
    </source>
</evidence>